<organism evidence="1 2">
    <name type="scientific">Roseomonas mucosa</name>
    <dbReference type="NCBI Taxonomy" id="207340"/>
    <lineage>
        <taxon>Bacteria</taxon>
        <taxon>Pseudomonadati</taxon>
        <taxon>Pseudomonadota</taxon>
        <taxon>Alphaproteobacteria</taxon>
        <taxon>Acetobacterales</taxon>
        <taxon>Roseomonadaceae</taxon>
        <taxon>Roseomonas</taxon>
    </lineage>
</organism>
<name>A0A379N0R4_9PROT</name>
<dbReference type="GeneID" id="99633041"/>
<accession>A0A379N0R4</accession>
<proteinExistence type="predicted"/>
<gene>
    <name evidence="1" type="ORF">NCTC13291_01989</name>
</gene>
<sequence>MRSMAICISGQARRWESCATRLLELFPDAQFFVSLWERRGIKRFGALNQGQLIRLFGPDAAFILNPDFQNEFLLQRVPALKDVLLKEDEKAGMVTSSEVMALIPNSICRIQKDSVLDCPPALRDEISDGGHTAASDGNSVRMVWNWWQCDLLRRQEEYLRGKLFDLVLRVRPDLWIEHINLPADVPPNVVCVPNLRNGAVDDQFAIANSETMSSWCDGPSFLRPYFGRQNNWRNIHLALGNYANNAGIKLTRAPWKGRLNEDYLPISTLRAAAENSLQLLPEALRPETGVLALCLRSLEEADELKSENYLKEAETLNPISPSIYLTRALLYRRQKDERSFREAVGAAASRFSDKLHLRSDIQAILNA</sequence>
<dbReference type="AlphaFoldDB" id="A0A379N0R4"/>
<dbReference type="Proteomes" id="UP000254919">
    <property type="component" value="Unassembled WGS sequence"/>
</dbReference>
<evidence type="ECO:0000313" key="2">
    <source>
        <dbReference type="Proteomes" id="UP000254919"/>
    </source>
</evidence>
<dbReference type="RefSeq" id="WP_147292461.1">
    <property type="nucleotide sequence ID" value="NZ_AP031462.1"/>
</dbReference>
<dbReference type="EMBL" id="UGVN01000001">
    <property type="protein sequence ID" value="SUE40429.1"/>
    <property type="molecule type" value="Genomic_DNA"/>
</dbReference>
<reference evidence="1 2" key="1">
    <citation type="submission" date="2018-06" db="EMBL/GenBank/DDBJ databases">
        <authorList>
            <consortium name="Pathogen Informatics"/>
            <person name="Doyle S."/>
        </authorList>
    </citation>
    <scope>NUCLEOTIDE SEQUENCE [LARGE SCALE GENOMIC DNA]</scope>
    <source>
        <strain evidence="1 2">NCTC13291</strain>
    </source>
</reference>
<protein>
    <submittedName>
        <fullName evidence="1">Uncharacterized protein</fullName>
    </submittedName>
</protein>
<evidence type="ECO:0000313" key="1">
    <source>
        <dbReference type="EMBL" id="SUE40429.1"/>
    </source>
</evidence>